<feature type="region of interest" description="Disordered" evidence="1">
    <location>
        <begin position="122"/>
        <end position="145"/>
    </location>
</feature>
<reference evidence="2 3" key="1">
    <citation type="journal article" date="2019" name="Genome Biol. Evol.">
        <title>Insights into the evolution of the New World diploid cottons (Gossypium, subgenus Houzingenia) based on genome sequencing.</title>
        <authorList>
            <person name="Grover C.E."/>
            <person name="Arick M.A. 2nd"/>
            <person name="Thrash A."/>
            <person name="Conover J.L."/>
            <person name="Sanders W.S."/>
            <person name="Peterson D.G."/>
            <person name="Frelichowski J.E."/>
            <person name="Scheffler J.A."/>
            <person name="Scheffler B.E."/>
            <person name="Wendel J.F."/>
        </authorList>
    </citation>
    <scope>NUCLEOTIDE SEQUENCE [LARGE SCALE GENOMIC DNA]</scope>
    <source>
        <strain evidence="2">57</strain>
        <tissue evidence="2">Leaf</tissue>
    </source>
</reference>
<organism evidence="2 3">
    <name type="scientific">Gossypium klotzschianum</name>
    <dbReference type="NCBI Taxonomy" id="34286"/>
    <lineage>
        <taxon>Eukaryota</taxon>
        <taxon>Viridiplantae</taxon>
        <taxon>Streptophyta</taxon>
        <taxon>Embryophyta</taxon>
        <taxon>Tracheophyta</taxon>
        <taxon>Spermatophyta</taxon>
        <taxon>Magnoliopsida</taxon>
        <taxon>eudicotyledons</taxon>
        <taxon>Gunneridae</taxon>
        <taxon>Pentapetalae</taxon>
        <taxon>rosids</taxon>
        <taxon>malvids</taxon>
        <taxon>Malvales</taxon>
        <taxon>Malvaceae</taxon>
        <taxon>Malvoideae</taxon>
        <taxon>Gossypium</taxon>
    </lineage>
</organism>
<dbReference type="Proteomes" id="UP000593573">
    <property type="component" value="Unassembled WGS sequence"/>
</dbReference>
<evidence type="ECO:0000313" key="3">
    <source>
        <dbReference type="Proteomes" id="UP000593573"/>
    </source>
</evidence>
<dbReference type="AlphaFoldDB" id="A0A7J8W8Y5"/>
<name>A0A7J8W8Y5_9ROSI</name>
<evidence type="ECO:0000256" key="1">
    <source>
        <dbReference type="SAM" id="MobiDB-lite"/>
    </source>
</evidence>
<sequence>MDEESKEENLFQKFLLVRCFLTASVVNFPNYEIFPREGIRMGSIIESSRKEAYTATSVWLREEDGRGPFGSRVVGRTQMRGKRWNVKTNPLLGRVEDVPISEIDGKKRPRVSQVETDNTRLGENKQKYRFTSHQSRSALAKGRLTKRNENLQLECSRVGEPPGM</sequence>
<dbReference type="EMBL" id="JABFAB010240903">
    <property type="protein sequence ID" value="MBA0671468.1"/>
    <property type="molecule type" value="Genomic_DNA"/>
</dbReference>
<keyword evidence="3" id="KW-1185">Reference proteome</keyword>
<evidence type="ECO:0000313" key="2">
    <source>
        <dbReference type="EMBL" id="MBA0671468.1"/>
    </source>
</evidence>
<accession>A0A7J8W8Y5</accession>
<comment type="caution">
    <text evidence="2">The sequence shown here is derived from an EMBL/GenBank/DDBJ whole genome shotgun (WGS) entry which is preliminary data.</text>
</comment>
<gene>
    <name evidence="2" type="ORF">Goklo_024660</name>
</gene>
<proteinExistence type="predicted"/>
<dbReference type="OrthoDB" id="1749313at2759"/>
<protein>
    <submittedName>
        <fullName evidence="2">Uncharacterized protein</fullName>
    </submittedName>
</protein>